<keyword evidence="3" id="KW-0808">Transferase</keyword>
<comment type="caution">
    <text evidence="3">The sequence shown here is derived from an EMBL/GenBank/DDBJ whole genome shotgun (WGS) entry which is preliminary data.</text>
</comment>
<dbReference type="Proteomes" id="UP001480595">
    <property type="component" value="Unassembled WGS sequence"/>
</dbReference>
<feature type="compositionally biased region" description="Low complexity" evidence="2">
    <location>
        <begin position="49"/>
        <end position="59"/>
    </location>
</feature>
<evidence type="ECO:0000313" key="4">
    <source>
        <dbReference type="Proteomes" id="UP001480595"/>
    </source>
</evidence>
<evidence type="ECO:0000256" key="2">
    <source>
        <dbReference type="SAM" id="MobiDB-lite"/>
    </source>
</evidence>
<proteinExistence type="inferred from homology"/>
<dbReference type="CDD" id="cd02440">
    <property type="entry name" value="AdoMet_MTases"/>
    <property type="match status" value="1"/>
</dbReference>
<feature type="region of interest" description="Disordered" evidence="2">
    <location>
        <begin position="1"/>
        <end position="77"/>
    </location>
</feature>
<feature type="compositionally biased region" description="Polar residues" evidence="2">
    <location>
        <begin position="121"/>
        <end position="130"/>
    </location>
</feature>
<keyword evidence="3" id="KW-0489">Methyltransferase</keyword>
<dbReference type="SUPFAM" id="SSF53335">
    <property type="entry name" value="S-adenosyl-L-methionine-dependent methyltransferases"/>
    <property type="match status" value="1"/>
</dbReference>
<gene>
    <name evidence="3" type="ORF">PG994_005819</name>
</gene>
<dbReference type="EMBL" id="JAQQWL010000006">
    <property type="protein sequence ID" value="KAK8069203.1"/>
    <property type="molecule type" value="Genomic_DNA"/>
</dbReference>
<accession>A0ABR1VDE8</accession>
<dbReference type="Pfam" id="PF13489">
    <property type="entry name" value="Methyltransf_23"/>
    <property type="match status" value="1"/>
</dbReference>
<protein>
    <submittedName>
        <fullName evidence="3">Methyltransferase domain-containing protein</fullName>
    </submittedName>
</protein>
<evidence type="ECO:0000256" key="1">
    <source>
        <dbReference type="ARBA" id="ARBA00038158"/>
    </source>
</evidence>
<dbReference type="PANTHER" id="PTHR43591:SF102">
    <property type="entry name" value="S-ADENOSYL-L-METHIONINE-DEPENDENT METHYLTRANSFERASE"/>
    <property type="match status" value="1"/>
</dbReference>
<sequence>MEPRKTPECNSHSSRKTPVNEPWPTTTARTGTARSVKQKPLLDPPTTSPPETTATATTSIQLEHTRHGVSNETLASSRRPANDLQIVIVDSAGSEVNAAASHLWPQVDSDDSGDGGDSRAEQPSGTSTSPKLFRSFRSKFKKQLHKCLQHNVSKDIHDGRLHLAPVTAAKRVLDIGTGRGIWAFDFAKQNPESTVLGIDIRPVEAPHKEPNCSFQVGDAEEEWQVSGKFDFIYARAPGYEFASTPRYLESAYAHLNPGGFAEFQEWIIRIRSPNHSLDGTALQRWSRLMYHGAGKAGRRLDFINGYAPLLTKAGFVNVTERRYPVPLVPWAPGKKLQKIGEMMRQNLSWVLPSLSDDVFTARLNWQKGELDTFLDTVRSELGNNKIHCYLVL</sequence>
<dbReference type="GO" id="GO:0008168">
    <property type="term" value="F:methyltransferase activity"/>
    <property type="evidence" value="ECO:0007669"/>
    <property type="project" value="UniProtKB-KW"/>
</dbReference>
<feature type="compositionally biased region" description="Polar residues" evidence="2">
    <location>
        <begin position="23"/>
        <end position="35"/>
    </location>
</feature>
<name>A0ABR1VDE8_9PEZI</name>
<dbReference type="RefSeq" id="XP_066716497.1">
    <property type="nucleotide sequence ID" value="XM_066857228.1"/>
</dbReference>
<keyword evidence="4" id="KW-1185">Reference proteome</keyword>
<dbReference type="PANTHER" id="PTHR43591">
    <property type="entry name" value="METHYLTRANSFERASE"/>
    <property type="match status" value="1"/>
</dbReference>
<dbReference type="GeneID" id="92090291"/>
<dbReference type="GO" id="GO:0032259">
    <property type="term" value="P:methylation"/>
    <property type="evidence" value="ECO:0007669"/>
    <property type="project" value="UniProtKB-KW"/>
</dbReference>
<feature type="region of interest" description="Disordered" evidence="2">
    <location>
        <begin position="104"/>
        <end position="132"/>
    </location>
</feature>
<reference evidence="3 4" key="1">
    <citation type="submission" date="2023-01" db="EMBL/GenBank/DDBJ databases">
        <title>Analysis of 21 Apiospora genomes using comparative genomics revels a genus with tremendous synthesis potential of carbohydrate active enzymes and secondary metabolites.</title>
        <authorList>
            <person name="Sorensen T."/>
        </authorList>
    </citation>
    <scope>NUCLEOTIDE SEQUENCE [LARGE SCALE GENOMIC DNA]</scope>
    <source>
        <strain evidence="3 4">CBS 135458</strain>
    </source>
</reference>
<comment type="similarity">
    <text evidence="1">Belongs to the methyltransferase superfamily. LaeA methyltransferase family.</text>
</comment>
<dbReference type="Gene3D" id="3.40.50.150">
    <property type="entry name" value="Vaccinia Virus protein VP39"/>
    <property type="match status" value="1"/>
</dbReference>
<evidence type="ECO:0000313" key="3">
    <source>
        <dbReference type="EMBL" id="KAK8069203.1"/>
    </source>
</evidence>
<organism evidence="3 4">
    <name type="scientific">Apiospora phragmitis</name>
    <dbReference type="NCBI Taxonomy" id="2905665"/>
    <lineage>
        <taxon>Eukaryota</taxon>
        <taxon>Fungi</taxon>
        <taxon>Dikarya</taxon>
        <taxon>Ascomycota</taxon>
        <taxon>Pezizomycotina</taxon>
        <taxon>Sordariomycetes</taxon>
        <taxon>Xylariomycetidae</taxon>
        <taxon>Amphisphaeriales</taxon>
        <taxon>Apiosporaceae</taxon>
        <taxon>Apiospora</taxon>
    </lineage>
</organism>
<dbReference type="InterPro" id="IPR029063">
    <property type="entry name" value="SAM-dependent_MTases_sf"/>
</dbReference>